<evidence type="ECO:0000256" key="2">
    <source>
        <dbReference type="ARBA" id="ARBA00022692"/>
    </source>
</evidence>
<accession>A0ABS9H2H7</accession>
<dbReference type="InterPro" id="IPR010445">
    <property type="entry name" value="LapA_dom"/>
</dbReference>
<evidence type="ECO:0000259" key="7">
    <source>
        <dbReference type="Pfam" id="PF06305"/>
    </source>
</evidence>
<name>A0ABS9H2H7_9BACL</name>
<dbReference type="EMBL" id="JAKIJS010000001">
    <property type="protein sequence ID" value="MCF6138063.1"/>
    <property type="molecule type" value="Genomic_DNA"/>
</dbReference>
<reference evidence="8 9" key="1">
    <citation type="submission" date="2022-01" db="EMBL/GenBank/DDBJ databases">
        <title>Alkalihalobacillus sp. EGI L200015, a novel bacterium isolated from a salt lake sediment.</title>
        <authorList>
            <person name="Gao L."/>
            <person name="Fang B.-Z."/>
            <person name="Li W.-J."/>
        </authorList>
    </citation>
    <scope>NUCLEOTIDE SEQUENCE [LARGE SCALE GENOMIC DNA]</scope>
    <source>
        <strain evidence="8 9">KCTC 12718</strain>
    </source>
</reference>
<comment type="caution">
    <text evidence="8">The sequence shown here is derived from an EMBL/GenBank/DDBJ whole genome shotgun (WGS) entry which is preliminary data.</text>
</comment>
<evidence type="ECO:0000256" key="5">
    <source>
        <dbReference type="SAM" id="MobiDB-lite"/>
    </source>
</evidence>
<feature type="transmembrane region" description="Helical" evidence="6">
    <location>
        <begin position="7"/>
        <end position="25"/>
    </location>
</feature>
<evidence type="ECO:0000256" key="6">
    <source>
        <dbReference type="SAM" id="Phobius"/>
    </source>
</evidence>
<organism evidence="8 9">
    <name type="scientific">Pseudalkalibacillus berkeleyi</name>
    <dbReference type="NCBI Taxonomy" id="1069813"/>
    <lineage>
        <taxon>Bacteria</taxon>
        <taxon>Bacillati</taxon>
        <taxon>Bacillota</taxon>
        <taxon>Bacilli</taxon>
        <taxon>Bacillales</taxon>
        <taxon>Fictibacillaceae</taxon>
        <taxon>Pseudalkalibacillus</taxon>
    </lineage>
</organism>
<dbReference type="Pfam" id="PF06305">
    <property type="entry name" value="LapA_dom"/>
    <property type="match status" value="1"/>
</dbReference>
<feature type="region of interest" description="Disordered" evidence="5">
    <location>
        <begin position="78"/>
        <end position="111"/>
    </location>
</feature>
<gene>
    <name evidence="8" type="ORF">L2716_10040</name>
</gene>
<evidence type="ECO:0000256" key="3">
    <source>
        <dbReference type="ARBA" id="ARBA00022989"/>
    </source>
</evidence>
<keyword evidence="2 6" id="KW-0812">Transmembrane</keyword>
<keyword evidence="1" id="KW-1003">Cell membrane</keyword>
<evidence type="ECO:0000256" key="1">
    <source>
        <dbReference type="ARBA" id="ARBA00022475"/>
    </source>
</evidence>
<sequence>MRREWSFIIVLLFAIVVAVFAVINVDSVEVHYLFGSSQWPLVLVILGSALLGAITIGFAGSVRFFSMRKELRNLQKENQQLTESAKDKQEKVLSSEKQTTESNQTEEDASI</sequence>
<keyword evidence="4 6" id="KW-0472">Membrane</keyword>
<keyword evidence="9" id="KW-1185">Reference proteome</keyword>
<dbReference type="RefSeq" id="WP_236334179.1">
    <property type="nucleotide sequence ID" value="NZ_JAKIJS010000001.1"/>
</dbReference>
<feature type="compositionally biased region" description="Basic and acidic residues" evidence="5">
    <location>
        <begin position="84"/>
        <end position="94"/>
    </location>
</feature>
<feature type="domain" description="Lipopolysaccharide assembly protein A" evidence="7">
    <location>
        <begin position="24"/>
        <end position="84"/>
    </location>
</feature>
<dbReference type="PANTHER" id="PTHR41335:SF1">
    <property type="entry name" value="MEMBRANE PROTEIN"/>
    <property type="match status" value="1"/>
</dbReference>
<evidence type="ECO:0000313" key="9">
    <source>
        <dbReference type="Proteomes" id="UP001649381"/>
    </source>
</evidence>
<dbReference type="PANTHER" id="PTHR41335">
    <property type="entry name" value="MEMBRANE PROTEIN-RELATED"/>
    <property type="match status" value="1"/>
</dbReference>
<dbReference type="Proteomes" id="UP001649381">
    <property type="component" value="Unassembled WGS sequence"/>
</dbReference>
<keyword evidence="3 6" id="KW-1133">Transmembrane helix</keyword>
<feature type="transmembrane region" description="Helical" evidence="6">
    <location>
        <begin position="37"/>
        <end position="65"/>
    </location>
</feature>
<protein>
    <submittedName>
        <fullName evidence="8">Lipopolysaccharide assembly protein LapA domain-containing protein</fullName>
    </submittedName>
</protein>
<evidence type="ECO:0000256" key="4">
    <source>
        <dbReference type="ARBA" id="ARBA00023136"/>
    </source>
</evidence>
<evidence type="ECO:0000313" key="8">
    <source>
        <dbReference type="EMBL" id="MCF6138063.1"/>
    </source>
</evidence>
<proteinExistence type="predicted"/>